<dbReference type="PANTHER" id="PTHR43763">
    <property type="entry name" value="XAA-PRO AMINOPEPTIDASE 1"/>
    <property type="match status" value="1"/>
</dbReference>
<evidence type="ECO:0000313" key="7">
    <source>
        <dbReference type="EMBL" id="VFR95385.1"/>
    </source>
</evidence>
<dbReference type="Pfam" id="PF16189">
    <property type="entry name" value="Creatinase_N_2"/>
    <property type="match status" value="1"/>
</dbReference>
<proteinExistence type="inferred from homology"/>
<evidence type="ECO:0000259" key="4">
    <source>
        <dbReference type="Pfam" id="PF00557"/>
    </source>
</evidence>
<evidence type="ECO:0000259" key="6">
    <source>
        <dbReference type="Pfam" id="PF16188"/>
    </source>
</evidence>
<dbReference type="InterPro" id="IPR000587">
    <property type="entry name" value="Creatinase_N"/>
</dbReference>
<dbReference type="Pfam" id="PF00557">
    <property type="entry name" value="Peptidase_M24"/>
    <property type="match status" value="1"/>
</dbReference>
<dbReference type="InterPro" id="IPR050422">
    <property type="entry name" value="X-Pro_aminopeptidase_P"/>
</dbReference>
<protein>
    <submittedName>
        <fullName evidence="7">Xaa-Pro aminopeptidase</fullName>
        <ecNumber evidence="7">3.4.11.9</ecNumber>
    </submittedName>
</protein>
<evidence type="ECO:0000256" key="3">
    <source>
        <dbReference type="ARBA" id="ARBA00022801"/>
    </source>
</evidence>
<sequence>MLAMTSATTPPVTERLARLRAALKDAGLHACIVPSSDPHLSEYLPEYWQGREWFSGFTGSAGTLVVTPDAAGVWTDSRYWEQAERQLAGTGVDLFRQPGEHGDPLAWLAGHAPEGARVGVDAQVLSLSAARRLRDTLEDAGLVVVDDADPLARAWPERPGLPAAPVYEHEAAYACQPRSEKLAAVREAMRKAGAGWHLISSLDDIAWLFNLRGADVDYNPVFLAHALLGQDAARLYVAPGKVPPALAAALAQDGVTLEPYEAIVDALAGLPGDDTLLVDPARVTAGLLAAAGAAIVEQLNPSQLLKSVKSEAQAAHVRRAMEEDGAALCEFFSWFEAAQRAGLPVTEITIDEQLIVARARRPAYVCPSFPTIAAYNANGAMPHYRAEPAHHAAVEGNGLLLIDSGGQYLNGTTDITRVVPVGTVSAEQKRDYTRVLKGMIALSRARFPRGLPASALDALARAPIWEGGAEYGHGTGHGVGYFLNVHEGPQGISFRAQPGPHTGMQPGMITSNEPGLYRPGRWGIRIENLVLAVPAETTEFGEFLRFETLTLCPIDTRCIAAGLLRPDEIAWLDAYHAEVRDRLSPYLSGEALAWLRERTLPLDDVPVGEA</sequence>
<dbReference type="Gene3D" id="3.90.230.10">
    <property type="entry name" value="Creatinase/methionine aminopeptidase superfamily"/>
    <property type="match status" value="1"/>
</dbReference>
<dbReference type="InterPro" id="IPR033740">
    <property type="entry name" value="Pept_M24B"/>
</dbReference>
<gene>
    <name evidence="7" type="ORF">ISE2_1316</name>
</gene>
<dbReference type="EMBL" id="CAADIN010000037">
    <property type="protein sequence ID" value="VFR95385.1"/>
    <property type="molecule type" value="Genomic_DNA"/>
</dbReference>
<dbReference type="Gene3D" id="3.40.350.10">
    <property type="entry name" value="Creatinase/prolidase N-terminal domain"/>
    <property type="match status" value="2"/>
</dbReference>
<dbReference type="InterPro" id="IPR000994">
    <property type="entry name" value="Pept_M24"/>
</dbReference>
<evidence type="ECO:0000259" key="5">
    <source>
        <dbReference type="Pfam" id="PF01321"/>
    </source>
</evidence>
<feature type="domain" description="Peptidase M24 C-terminal" evidence="6">
    <location>
        <begin position="542"/>
        <end position="602"/>
    </location>
</feature>
<dbReference type="InterPro" id="IPR029149">
    <property type="entry name" value="Creatin/AminoP/Spt16_N"/>
</dbReference>
<keyword evidence="7" id="KW-0645">Protease</keyword>
<name>A0A484V9D5_9ZZZZ</name>
<dbReference type="GO" id="GO:0046872">
    <property type="term" value="F:metal ion binding"/>
    <property type="evidence" value="ECO:0007669"/>
    <property type="project" value="UniProtKB-KW"/>
</dbReference>
<accession>A0A484V9D5</accession>
<evidence type="ECO:0000256" key="1">
    <source>
        <dbReference type="ARBA" id="ARBA00008766"/>
    </source>
</evidence>
<feature type="domain" description="Peptidase M24" evidence="4">
    <location>
        <begin position="316"/>
        <end position="531"/>
    </location>
</feature>
<dbReference type="Pfam" id="PF01321">
    <property type="entry name" value="Creatinase_N"/>
    <property type="match status" value="1"/>
</dbReference>
<evidence type="ECO:0000256" key="2">
    <source>
        <dbReference type="ARBA" id="ARBA00022723"/>
    </source>
</evidence>
<dbReference type="InterPro" id="IPR036005">
    <property type="entry name" value="Creatinase/aminopeptidase-like"/>
</dbReference>
<keyword evidence="3 7" id="KW-0378">Hydrolase</keyword>
<dbReference type="GO" id="GO:0005737">
    <property type="term" value="C:cytoplasm"/>
    <property type="evidence" value="ECO:0007669"/>
    <property type="project" value="UniProtKB-ARBA"/>
</dbReference>
<comment type="similarity">
    <text evidence="1">Belongs to the peptidase M24B family.</text>
</comment>
<dbReference type="InterPro" id="IPR032416">
    <property type="entry name" value="Peptidase_M24_C"/>
</dbReference>
<dbReference type="CDD" id="cd01085">
    <property type="entry name" value="APP"/>
    <property type="match status" value="1"/>
</dbReference>
<dbReference type="EC" id="3.4.11.9" evidence="7"/>
<dbReference type="GO" id="GO:0070006">
    <property type="term" value="F:metalloaminopeptidase activity"/>
    <property type="evidence" value="ECO:0007669"/>
    <property type="project" value="InterPro"/>
</dbReference>
<dbReference type="SUPFAM" id="SSF53092">
    <property type="entry name" value="Creatinase/prolidase N-terminal domain"/>
    <property type="match status" value="1"/>
</dbReference>
<dbReference type="FunFam" id="3.90.230.10:FF:000004">
    <property type="entry name" value="xaa-Pro aminopeptidase 1 isoform X1"/>
    <property type="match status" value="1"/>
</dbReference>
<organism evidence="7">
    <name type="scientific">plant metagenome</name>
    <dbReference type="NCBI Taxonomy" id="1297885"/>
    <lineage>
        <taxon>unclassified sequences</taxon>
        <taxon>metagenomes</taxon>
        <taxon>organismal metagenomes</taxon>
    </lineage>
</organism>
<keyword evidence="2" id="KW-0479">Metal-binding</keyword>
<dbReference type="Pfam" id="PF16188">
    <property type="entry name" value="Peptidase_M24_C"/>
    <property type="match status" value="1"/>
</dbReference>
<dbReference type="PANTHER" id="PTHR43763:SF6">
    <property type="entry name" value="XAA-PRO AMINOPEPTIDASE 1"/>
    <property type="match status" value="1"/>
</dbReference>
<keyword evidence="7" id="KW-0031">Aminopeptidase</keyword>
<dbReference type="SUPFAM" id="SSF55920">
    <property type="entry name" value="Creatinase/aminopeptidase"/>
    <property type="match status" value="1"/>
</dbReference>
<reference evidence="7" key="1">
    <citation type="submission" date="2019-03" db="EMBL/GenBank/DDBJ databases">
        <authorList>
            <person name="Danneels B."/>
        </authorList>
    </citation>
    <scope>NUCLEOTIDE SEQUENCE</scope>
</reference>
<feature type="domain" description="Creatinase N-terminal" evidence="5">
    <location>
        <begin position="15"/>
        <end position="146"/>
    </location>
</feature>
<dbReference type="AlphaFoldDB" id="A0A484V9D5"/>